<organism evidence="3 4">
    <name type="scientific">Linnemannia elongata AG-77</name>
    <dbReference type="NCBI Taxonomy" id="1314771"/>
    <lineage>
        <taxon>Eukaryota</taxon>
        <taxon>Fungi</taxon>
        <taxon>Fungi incertae sedis</taxon>
        <taxon>Mucoromycota</taxon>
        <taxon>Mortierellomycotina</taxon>
        <taxon>Mortierellomycetes</taxon>
        <taxon>Mortierellales</taxon>
        <taxon>Mortierellaceae</taxon>
        <taxon>Linnemannia</taxon>
    </lineage>
</organism>
<dbReference type="PANTHER" id="PTHR11571">
    <property type="entry name" value="GLUTATHIONE S-TRANSFERASE"/>
    <property type="match status" value="1"/>
</dbReference>
<dbReference type="InterPro" id="IPR004046">
    <property type="entry name" value="GST_C"/>
</dbReference>
<dbReference type="SUPFAM" id="SSF47616">
    <property type="entry name" value="GST C-terminal domain-like"/>
    <property type="match status" value="1"/>
</dbReference>
<evidence type="ECO:0008006" key="5">
    <source>
        <dbReference type="Google" id="ProtNLM"/>
    </source>
</evidence>
<evidence type="ECO:0000259" key="1">
    <source>
        <dbReference type="PROSITE" id="PS50404"/>
    </source>
</evidence>
<dbReference type="InterPro" id="IPR010987">
    <property type="entry name" value="Glutathione-S-Trfase_C-like"/>
</dbReference>
<dbReference type="PANTHER" id="PTHR11571:SF150">
    <property type="entry name" value="GLUTATHIONE S-TRANSFERASE"/>
    <property type="match status" value="1"/>
</dbReference>
<evidence type="ECO:0000313" key="4">
    <source>
        <dbReference type="Proteomes" id="UP000078512"/>
    </source>
</evidence>
<dbReference type="InterPro" id="IPR036249">
    <property type="entry name" value="Thioredoxin-like_sf"/>
</dbReference>
<dbReference type="Pfam" id="PF14497">
    <property type="entry name" value="GST_C_3"/>
    <property type="match status" value="1"/>
</dbReference>
<dbReference type="SFLD" id="SFLDS00019">
    <property type="entry name" value="Glutathione_Transferase_(cytos"/>
    <property type="match status" value="1"/>
</dbReference>
<protein>
    <recommendedName>
        <fullName evidence="5">Glutathione S-transferase</fullName>
    </recommendedName>
</protein>
<dbReference type="Gene3D" id="3.40.30.10">
    <property type="entry name" value="Glutaredoxin"/>
    <property type="match status" value="1"/>
</dbReference>
<feature type="domain" description="GST N-terminal" evidence="1">
    <location>
        <begin position="12"/>
        <end position="94"/>
    </location>
</feature>
<dbReference type="InterPro" id="IPR040079">
    <property type="entry name" value="Glutathione_S-Trfase"/>
</dbReference>
<evidence type="ECO:0000313" key="3">
    <source>
        <dbReference type="EMBL" id="OAQ23808.1"/>
    </source>
</evidence>
<dbReference type="PROSITE" id="PS50405">
    <property type="entry name" value="GST_CTER"/>
    <property type="match status" value="1"/>
</dbReference>
<gene>
    <name evidence="3" type="ORF">K457DRAFT_36292</name>
</gene>
<dbReference type="InterPro" id="IPR036282">
    <property type="entry name" value="Glutathione-S-Trfase_C_sf"/>
</dbReference>
<evidence type="ECO:0000259" key="2">
    <source>
        <dbReference type="PROSITE" id="PS50405"/>
    </source>
</evidence>
<dbReference type="EMBL" id="KV442108">
    <property type="protein sequence ID" value="OAQ23808.1"/>
    <property type="molecule type" value="Genomic_DNA"/>
</dbReference>
<proteinExistence type="predicted"/>
<dbReference type="GO" id="GO:0006749">
    <property type="term" value="P:glutathione metabolic process"/>
    <property type="evidence" value="ECO:0007669"/>
    <property type="project" value="TreeGrafter"/>
</dbReference>
<dbReference type="InterPro" id="IPR004045">
    <property type="entry name" value="Glutathione_S-Trfase_N"/>
</dbReference>
<dbReference type="Gene3D" id="1.20.1050.10">
    <property type="match status" value="1"/>
</dbReference>
<dbReference type="OrthoDB" id="414243at2759"/>
<dbReference type="SUPFAM" id="SSF52833">
    <property type="entry name" value="Thioredoxin-like"/>
    <property type="match status" value="1"/>
</dbReference>
<dbReference type="InterPro" id="IPR050213">
    <property type="entry name" value="GST_superfamily"/>
</dbReference>
<dbReference type="PROSITE" id="PS50404">
    <property type="entry name" value="GST_NTER"/>
    <property type="match status" value="1"/>
</dbReference>
<reference evidence="3 4" key="1">
    <citation type="submission" date="2016-05" db="EMBL/GenBank/DDBJ databases">
        <title>Genome sequencing reveals origins of a unique bacterial endosymbiosis in the earliest lineages of terrestrial Fungi.</title>
        <authorList>
            <consortium name="DOE Joint Genome Institute"/>
            <person name="Uehling J."/>
            <person name="Gryganskyi A."/>
            <person name="Hameed K."/>
            <person name="Tschaplinski T."/>
            <person name="Misztal P."/>
            <person name="Wu S."/>
            <person name="Desiro A."/>
            <person name="Vande Pol N."/>
            <person name="Du Z.-Y."/>
            <person name="Zienkiewicz A."/>
            <person name="Zienkiewicz K."/>
            <person name="Morin E."/>
            <person name="Tisserant E."/>
            <person name="Splivallo R."/>
            <person name="Hainaut M."/>
            <person name="Henrissat B."/>
            <person name="Ohm R."/>
            <person name="Kuo A."/>
            <person name="Yan J."/>
            <person name="Lipzen A."/>
            <person name="Nolan M."/>
            <person name="Labutti K."/>
            <person name="Barry K."/>
            <person name="Goldstein A."/>
            <person name="Labbe J."/>
            <person name="Schadt C."/>
            <person name="Tuskan G."/>
            <person name="Grigoriev I."/>
            <person name="Martin F."/>
            <person name="Vilgalys R."/>
            <person name="Bonito G."/>
        </authorList>
    </citation>
    <scope>NUCLEOTIDE SEQUENCE [LARGE SCALE GENOMIC DNA]</scope>
    <source>
        <strain evidence="3 4">AG-77</strain>
    </source>
</reference>
<dbReference type="GO" id="GO:0004364">
    <property type="term" value="F:glutathione transferase activity"/>
    <property type="evidence" value="ECO:0007669"/>
    <property type="project" value="TreeGrafter"/>
</dbReference>
<sequence length="221" mass="24792">MTAHNTPTTAKSTFVVKYMNLMGRAGLVRVLLHLTGQEYTNEFVALDSVANDRSLYPFGHVPVLIETLPDGSTFELGETLAIEQYLAEKFGLLGTTPQEAAVRRSVALNIYLELYAPCFSSTTPIQQVIADPASEFMTKTLPQFIATHERWLNKNGNNGYYFGDKLSYPDLVLLNWIRVLEGMGVKFDVNSPLKKLEDTMKGLDAWKGQYDAYHPFSMIEP</sequence>
<dbReference type="AlphaFoldDB" id="A0A197JFN2"/>
<keyword evidence="4" id="KW-1185">Reference proteome</keyword>
<dbReference type="Proteomes" id="UP000078512">
    <property type="component" value="Unassembled WGS sequence"/>
</dbReference>
<feature type="domain" description="GST C-terminal" evidence="2">
    <location>
        <begin position="96"/>
        <end position="221"/>
    </location>
</feature>
<accession>A0A197JFN2</accession>
<dbReference type="STRING" id="1314771.A0A197JFN2"/>
<name>A0A197JFN2_9FUNG</name>